<keyword evidence="3" id="KW-1185">Reference proteome</keyword>
<protein>
    <submittedName>
        <fullName evidence="2">Uncharacterized protein</fullName>
    </submittedName>
</protein>
<feature type="region of interest" description="Disordered" evidence="1">
    <location>
        <begin position="510"/>
        <end position="600"/>
    </location>
</feature>
<accession>A0ABR7TD23</accession>
<feature type="compositionally biased region" description="Basic and acidic residues" evidence="1">
    <location>
        <begin position="589"/>
        <end position="600"/>
    </location>
</feature>
<gene>
    <name evidence="2" type="ORF">GLO26_08585</name>
</gene>
<reference evidence="2 3" key="1">
    <citation type="journal article" date="2020" name="Microorganisms">
        <title>New Insight into Antimicrobial Compounds from Food and Marine-Sourced Carnobacterium Species through Phenotype and Genome Analyses.</title>
        <authorList>
            <person name="Begrem S."/>
            <person name="Ivaniuk F."/>
            <person name="Gigout-Chevalier F."/>
            <person name="Kolypczuk L."/>
            <person name="Bonnetot S."/>
            <person name="Leroi F."/>
            <person name="Grovel O."/>
            <person name="Delbarre-Ladrat C."/>
            <person name="Passerini D."/>
        </authorList>
    </citation>
    <scope>NUCLEOTIDE SEQUENCE [LARGE SCALE GENOMIC DNA]</scope>
    <source>
        <strain evidence="2 3">MIP2551</strain>
    </source>
</reference>
<organism evidence="2 3">
    <name type="scientific">Carnobacterium inhibens</name>
    <dbReference type="NCBI Taxonomy" id="147709"/>
    <lineage>
        <taxon>Bacteria</taxon>
        <taxon>Bacillati</taxon>
        <taxon>Bacillota</taxon>
        <taxon>Bacilli</taxon>
        <taxon>Lactobacillales</taxon>
        <taxon>Carnobacteriaceae</taxon>
        <taxon>Carnobacterium</taxon>
    </lineage>
</organism>
<dbReference type="Proteomes" id="UP000638836">
    <property type="component" value="Unassembled WGS sequence"/>
</dbReference>
<sequence length="600" mass="67130">MKKLKIIFKMLTKIGLLYFVFFILSPSLKVQAVFSDTANINMGIELKMGTVSLGQKNNNLVESVNYSGGDPVQIASSTLVNDGSLTGKLAYKIDIKKENNLAMTDEELKDVTVNIDFGTFVTTTGLNANNFVFVENSSGKEVVMEPDSKGEIPIKLSYKSTAPTKNEKITVKVTFRLIQSNATDANAKLFSDEKIIENTLTLVPKVLEPESYWPEEDTFIPNYGFSYSLEKMKMLFSEVYDVKNSNDKEIRNLNKAVLYIQFPENELVTTTVKENGIDKEINTFNFSNISITNSAIKIVGKEIDKANNGMKITFELIDKYNSTSSNALSEYANKDKYYLDLQANINKYDVTKNDYSVYYNHINIQVPFFATRLVLSSDVAPLDAPYTLYAQLPIKLTQNKKIISLKEFNVFQTNNPASAESRNFNDIQLNEETIEIEINGGDSGQISSWLNTKTSFFLWLNTSNAVSDAILNVKITGDTGNTLVISRKLENSLQSQTTSMNPMKIPLIEEETEEQTNQKTDTEKNIEEPTSTIDSTVPNESTTKVPIEIVPQEDVNDVDEEVVDSSSADGDAEIKEETVPIENSDQSTSEEKISDEQINE</sequence>
<evidence type="ECO:0000256" key="1">
    <source>
        <dbReference type="SAM" id="MobiDB-lite"/>
    </source>
</evidence>
<comment type="caution">
    <text evidence="2">The sequence shown here is derived from an EMBL/GenBank/DDBJ whole genome shotgun (WGS) entry which is preliminary data.</text>
</comment>
<name>A0ABR7TD23_9LACT</name>
<feature type="compositionally biased region" description="Acidic residues" evidence="1">
    <location>
        <begin position="554"/>
        <end position="563"/>
    </location>
</feature>
<proteinExistence type="predicted"/>
<feature type="compositionally biased region" description="Polar residues" evidence="1">
    <location>
        <begin position="528"/>
        <end position="544"/>
    </location>
</feature>
<dbReference type="EMBL" id="WNJQ01000007">
    <property type="protein sequence ID" value="MBC9825872.1"/>
    <property type="molecule type" value="Genomic_DNA"/>
</dbReference>
<dbReference type="RefSeq" id="WP_187948976.1">
    <property type="nucleotide sequence ID" value="NZ_WNJQ01000007.1"/>
</dbReference>
<evidence type="ECO:0000313" key="3">
    <source>
        <dbReference type="Proteomes" id="UP000638836"/>
    </source>
</evidence>
<evidence type="ECO:0000313" key="2">
    <source>
        <dbReference type="EMBL" id="MBC9825872.1"/>
    </source>
</evidence>